<dbReference type="HOGENOM" id="CLU_868575_0_0_7"/>
<dbReference type="STRING" id="56780.SYN_02928"/>
<name>Q2LS19_SYNAS</name>
<feature type="transmembrane region" description="Helical" evidence="1">
    <location>
        <begin position="149"/>
        <end position="182"/>
    </location>
</feature>
<gene>
    <name evidence="2" type="ORF">SYN_02928</name>
</gene>
<feature type="transmembrane region" description="Helical" evidence="1">
    <location>
        <begin position="12"/>
        <end position="36"/>
    </location>
</feature>
<accession>Q2LS19</accession>
<feature type="transmembrane region" description="Helical" evidence="1">
    <location>
        <begin position="248"/>
        <end position="267"/>
    </location>
</feature>
<dbReference type="RefSeq" id="WP_011416915.1">
    <property type="nucleotide sequence ID" value="NC_007759.1"/>
</dbReference>
<dbReference type="InParanoid" id="Q2LS19"/>
<sequence>MTLKTLAGKLLLFPIAIENWIVLSIGIAGTMTWLIGELEPGSSDPRNFILLAFFTFFRRLTIIFLIFGGLAWSLRWMRNRILTSPLGAKGGNFQPWLFLVIIILLVHGALAVVFAYPLPRLFQETIQLLERLGVWEGLRKGGELSGLHLIPALGILMAPCMALLVAFSFCVGAFVTLGYLLLGIENISRVLLRSISLQIAFLSGLFFTLNLFDAGIQSVAGGLTEQFATENTQILTWLTGQIEDFSPLVWHFVWLLPGFFICAAILIRQAQQRSLPDENETVRPFTEQVPMHMPERLPMHVHQETLTSEPTQGKHIGREI</sequence>
<evidence type="ECO:0000256" key="1">
    <source>
        <dbReference type="SAM" id="Phobius"/>
    </source>
</evidence>
<keyword evidence="3" id="KW-1185">Reference proteome</keyword>
<organism evidence="2 3">
    <name type="scientific">Syntrophus aciditrophicus (strain SB)</name>
    <dbReference type="NCBI Taxonomy" id="56780"/>
    <lineage>
        <taxon>Bacteria</taxon>
        <taxon>Pseudomonadati</taxon>
        <taxon>Thermodesulfobacteriota</taxon>
        <taxon>Syntrophia</taxon>
        <taxon>Syntrophales</taxon>
        <taxon>Syntrophaceae</taxon>
        <taxon>Syntrophus</taxon>
    </lineage>
</organism>
<keyword evidence="1" id="KW-0812">Transmembrane</keyword>
<evidence type="ECO:0000313" key="3">
    <source>
        <dbReference type="Proteomes" id="UP000001933"/>
    </source>
</evidence>
<reference evidence="2 3" key="1">
    <citation type="journal article" date="2007" name="Proc. Natl. Acad. Sci. U.S.A.">
        <title>The genome of Syntrophus aciditrophicus: life at the thermodynamic limit of microbial growth.</title>
        <authorList>
            <person name="McInerney M.J."/>
            <person name="Rohlin L."/>
            <person name="Mouttaki H."/>
            <person name="Kim U."/>
            <person name="Krupp R.S."/>
            <person name="Rios-Hernandez L."/>
            <person name="Sieber J."/>
            <person name="Struchtemeyer C.G."/>
            <person name="Bhattacharyya A."/>
            <person name="Campbell J.W."/>
            <person name="Gunsalus R.P."/>
        </authorList>
    </citation>
    <scope>NUCLEOTIDE SEQUENCE [LARGE SCALE GENOMIC DNA]</scope>
    <source>
        <strain evidence="2 3">SB</strain>
    </source>
</reference>
<dbReference type="EMBL" id="CP000252">
    <property type="protein sequence ID" value="ABC76882.1"/>
    <property type="molecule type" value="Genomic_DNA"/>
</dbReference>
<dbReference type="AlphaFoldDB" id="Q2LS19"/>
<dbReference type="Proteomes" id="UP000001933">
    <property type="component" value="Chromosome"/>
</dbReference>
<feature type="transmembrane region" description="Helical" evidence="1">
    <location>
        <begin position="48"/>
        <end position="74"/>
    </location>
</feature>
<keyword evidence="1" id="KW-0472">Membrane</keyword>
<dbReference type="KEGG" id="sat:SYN_02928"/>
<feature type="transmembrane region" description="Helical" evidence="1">
    <location>
        <begin position="95"/>
        <end position="116"/>
    </location>
</feature>
<evidence type="ECO:0000313" key="2">
    <source>
        <dbReference type="EMBL" id="ABC76882.1"/>
    </source>
</evidence>
<feature type="transmembrane region" description="Helical" evidence="1">
    <location>
        <begin position="194"/>
        <end position="212"/>
    </location>
</feature>
<keyword evidence="1" id="KW-1133">Transmembrane helix</keyword>
<proteinExistence type="predicted"/>
<protein>
    <submittedName>
        <fullName evidence="2">Hypothetical membrane protein</fullName>
    </submittedName>
</protein>